<gene>
    <name evidence="2" type="ORF">R3P38DRAFT_3201118</name>
</gene>
<comment type="caution">
    <text evidence="2">The sequence shown here is derived from an EMBL/GenBank/DDBJ whole genome shotgun (WGS) entry which is preliminary data.</text>
</comment>
<reference evidence="2 3" key="1">
    <citation type="journal article" date="2024" name="J Genomics">
        <title>Draft genome sequencing and assembly of Favolaschia claudopus CIRM-BRFM 2984 isolated from oak limbs.</title>
        <authorList>
            <person name="Navarro D."/>
            <person name="Drula E."/>
            <person name="Chaduli D."/>
            <person name="Cazenave R."/>
            <person name="Ahrendt S."/>
            <person name="Wang J."/>
            <person name="Lipzen A."/>
            <person name="Daum C."/>
            <person name="Barry K."/>
            <person name="Grigoriev I.V."/>
            <person name="Favel A."/>
            <person name="Rosso M.N."/>
            <person name="Martin F."/>
        </authorList>
    </citation>
    <scope>NUCLEOTIDE SEQUENCE [LARGE SCALE GENOMIC DNA]</scope>
    <source>
        <strain evidence="2 3">CIRM-BRFM 2984</strain>
    </source>
</reference>
<sequence>MIVYARVSRQDPSLPPLSRPAHRHGPAFSFHPFSTFPRIYGPLVDSSHLRSRHLLWLTLDSAAPSIRHPSRPIPSPGDALDIPQPRSPRLNSLPHRTMSLPLSERTTLKLTFFKVTLPDVLPDSIRQARGTTSQRWLISALPFSTSSPFDVDDDPRLNAHASHPLAPSSKSASFMISLAPLANPALYQHRCFSNSSAGSFLDATSLRRPPSESLSSTVLPIHSVISTLNASPSSQRPLKLRQSRHPISIAWRRDLRHSAPWHRSTWCRNVLALVFPSST</sequence>
<accession>A0AAW0AXZ4</accession>
<feature type="region of interest" description="Disordered" evidence="1">
    <location>
        <begin position="67"/>
        <end position="96"/>
    </location>
</feature>
<dbReference type="AlphaFoldDB" id="A0AAW0AXZ4"/>
<name>A0AAW0AXZ4_9AGAR</name>
<keyword evidence="3" id="KW-1185">Reference proteome</keyword>
<evidence type="ECO:0000256" key="1">
    <source>
        <dbReference type="SAM" id="MobiDB-lite"/>
    </source>
</evidence>
<proteinExistence type="predicted"/>
<evidence type="ECO:0000313" key="2">
    <source>
        <dbReference type="EMBL" id="KAK7017608.1"/>
    </source>
</evidence>
<protein>
    <submittedName>
        <fullName evidence="2">Uncharacterized protein</fullName>
    </submittedName>
</protein>
<dbReference type="EMBL" id="JAWWNJ010000047">
    <property type="protein sequence ID" value="KAK7017608.1"/>
    <property type="molecule type" value="Genomic_DNA"/>
</dbReference>
<evidence type="ECO:0000313" key="3">
    <source>
        <dbReference type="Proteomes" id="UP001362999"/>
    </source>
</evidence>
<feature type="region of interest" description="Disordered" evidence="1">
    <location>
        <begin position="1"/>
        <end position="21"/>
    </location>
</feature>
<organism evidence="2 3">
    <name type="scientific">Favolaschia claudopus</name>
    <dbReference type="NCBI Taxonomy" id="2862362"/>
    <lineage>
        <taxon>Eukaryota</taxon>
        <taxon>Fungi</taxon>
        <taxon>Dikarya</taxon>
        <taxon>Basidiomycota</taxon>
        <taxon>Agaricomycotina</taxon>
        <taxon>Agaricomycetes</taxon>
        <taxon>Agaricomycetidae</taxon>
        <taxon>Agaricales</taxon>
        <taxon>Marasmiineae</taxon>
        <taxon>Mycenaceae</taxon>
        <taxon>Favolaschia</taxon>
    </lineage>
</organism>
<dbReference type="Proteomes" id="UP001362999">
    <property type="component" value="Unassembled WGS sequence"/>
</dbReference>